<dbReference type="Pfam" id="PF13637">
    <property type="entry name" value="Ank_4"/>
    <property type="match status" value="1"/>
</dbReference>
<dbReference type="SMR" id="A2E9Z5"/>
<keyword evidence="4" id="KW-0175">Coiled coil</keyword>
<keyword evidence="2 3" id="KW-0040">ANK repeat</keyword>
<reference evidence="5" key="2">
    <citation type="journal article" date="2007" name="Science">
        <title>Draft genome sequence of the sexually transmitted pathogen Trichomonas vaginalis.</title>
        <authorList>
            <person name="Carlton J.M."/>
            <person name="Hirt R.P."/>
            <person name="Silva J.C."/>
            <person name="Delcher A.L."/>
            <person name="Schatz M."/>
            <person name="Zhao Q."/>
            <person name="Wortman J.R."/>
            <person name="Bidwell S.L."/>
            <person name="Alsmark U.C.M."/>
            <person name="Besteiro S."/>
            <person name="Sicheritz-Ponten T."/>
            <person name="Noel C.J."/>
            <person name="Dacks J.B."/>
            <person name="Foster P.G."/>
            <person name="Simillion C."/>
            <person name="Van de Peer Y."/>
            <person name="Miranda-Saavedra D."/>
            <person name="Barton G.J."/>
            <person name="Westrop G.D."/>
            <person name="Mueller S."/>
            <person name="Dessi D."/>
            <person name="Fiori P.L."/>
            <person name="Ren Q."/>
            <person name="Paulsen I."/>
            <person name="Zhang H."/>
            <person name="Bastida-Corcuera F.D."/>
            <person name="Simoes-Barbosa A."/>
            <person name="Brown M.T."/>
            <person name="Hayes R.D."/>
            <person name="Mukherjee M."/>
            <person name="Okumura C.Y."/>
            <person name="Schneider R."/>
            <person name="Smith A.J."/>
            <person name="Vanacova S."/>
            <person name="Villalvazo M."/>
            <person name="Haas B.J."/>
            <person name="Pertea M."/>
            <person name="Feldblyum T.V."/>
            <person name="Utterback T.R."/>
            <person name="Shu C.L."/>
            <person name="Osoegawa K."/>
            <person name="de Jong P.J."/>
            <person name="Hrdy I."/>
            <person name="Horvathova L."/>
            <person name="Zubacova Z."/>
            <person name="Dolezal P."/>
            <person name="Malik S.B."/>
            <person name="Logsdon J.M. Jr."/>
            <person name="Henze K."/>
            <person name="Gupta A."/>
            <person name="Wang C.C."/>
            <person name="Dunne R.L."/>
            <person name="Upcroft J.A."/>
            <person name="Upcroft P."/>
            <person name="White O."/>
            <person name="Salzberg S.L."/>
            <person name="Tang P."/>
            <person name="Chiu C.-H."/>
            <person name="Lee Y.-S."/>
            <person name="Embley T.M."/>
            <person name="Coombs G.H."/>
            <person name="Mottram J.C."/>
            <person name="Tachezy J."/>
            <person name="Fraser-Liggett C.M."/>
            <person name="Johnson P.J."/>
        </authorList>
    </citation>
    <scope>NUCLEOTIDE SEQUENCE [LARGE SCALE GENOMIC DNA]</scope>
    <source>
        <strain evidence="5">G3</strain>
    </source>
</reference>
<dbReference type="AlphaFoldDB" id="A2E9Z5"/>
<feature type="repeat" description="ANK" evidence="3">
    <location>
        <begin position="175"/>
        <end position="200"/>
    </location>
</feature>
<feature type="coiled-coil region" evidence="4">
    <location>
        <begin position="13"/>
        <end position="110"/>
    </location>
</feature>
<dbReference type="SUPFAM" id="SSF48403">
    <property type="entry name" value="Ankyrin repeat"/>
    <property type="match status" value="1"/>
</dbReference>
<evidence type="ECO:0000256" key="1">
    <source>
        <dbReference type="ARBA" id="ARBA00022737"/>
    </source>
</evidence>
<accession>A2E9Z5</accession>
<dbReference type="Gene3D" id="1.25.40.20">
    <property type="entry name" value="Ankyrin repeat-containing domain"/>
    <property type="match status" value="1"/>
</dbReference>
<keyword evidence="1" id="KW-0677">Repeat</keyword>
<sequence>MKLRIFDGIIDILNQAVDEMREYIEQNQLLQNQMQNYFEEIQTLQTSNIEAMYENKQLKNEIEEKDDLLFRYDEAYKKLNEVYQKNMTKLKQIMEENNKLSKEIKAKESIQHNIINENNILKLEIERKDRILNPLIEEKKRERKFQFLSAWEYGDLQKIKTLIENGCDIEAREEFGRTALMRASKNGQYEVVKYLISARR</sequence>
<keyword evidence="6" id="KW-1185">Reference proteome</keyword>
<evidence type="ECO:0000256" key="4">
    <source>
        <dbReference type="SAM" id="Coils"/>
    </source>
</evidence>
<proteinExistence type="predicted"/>
<dbReference type="PROSITE" id="PS50297">
    <property type="entry name" value="ANK_REP_REGION"/>
    <property type="match status" value="1"/>
</dbReference>
<dbReference type="VEuPathDB" id="TrichDB:TVAGG3_0180920"/>
<dbReference type="InterPro" id="IPR036770">
    <property type="entry name" value="Ankyrin_rpt-contain_sf"/>
</dbReference>
<dbReference type="InterPro" id="IPR002110">
    <property type="entry name" value="Ankyrin_rpt"/>
</dbReference>
<dbReference type="KEGG" id="tva:4768492"/>
<dbReference type="RefSeq" id="XP_001322780.1">
    <property type="nucleotide sequence ID" value="XM_001322745.1"/>
</dbReference>
<evidence type="ECO:0000313" key="5">
    <source>
        <dbReference type="EMBL" id="EAY10557.1"/>
    </source>
</evidence>
<dbReference type="InParanoid" id="A2E9Z5"/>
<evidence type="ECO:0000256" key="2">
    <source>
        <dbReference type="ARBA" id="ARBA00023043"/>
    </source>
</evidence>
<name>A2E9Z5_TRIV3</name>
<dbReference type="PROSITE" id="PS50088">
    <property type="entry name" value="ANK_REPEAT"/>
    <property type="match status" value="1"/>
</dbReference>
<evidence type="ECO:0000256" key="3">
    <source>
        <dbReference type="PROSITE-ProRule" id="PRU00023"/>
    </source>
</evidence>
<gene>
    <name evidence="5" type="ORF">TVAG_184590</name>
</gene>
<dbReference type="EMBL" id="DS113336">
    <property type="protein sequence ID" value="EAY10557.1"/>
    <property type="molecule type" value="Genomic_DNA"/>
</dbReference>
<reference evidence="5" key="1">
    <citation type="submission" date="2006-10" db="EMBL/GenBank/DDBJ databases">
        <authorList>
            <person name="Amadeo P."/>
            <person name="Zhao Q."/>
            <person name="Wortman J."/>
            <person name="Fraser-Liggett C."/>
            <person name="Carlton J."/>
        </authorList>
    </citation>
    <scope>NUCLEOTIDE SEQUENCE</scope>
    <source>
        <strain evidence="5">G3</strain>
    </source>
</reference>
<dbReference type="PANTHER" id="PTHR24188">
    <property type="entry name" value="ANKYRIN REPEAT PROTEIN"/>
    <property type="match status" value="1"/>
</dbReference>
<dbReference type="VEuPathDB" id="TrichDB:TVAG_184590"/>
<dbReference type="PANTHER" id="PTHR24188:SF29">
    <property type="entry name" value="GH09064P"/>
    <property type="match status" value="1"/>
</dbReference>
<organism evidence="5 6">
    <name type="scientific">Trichomonas vaginalis (strain ATCC PRA-98 / G3)</name>
    <dbReference type="NCBI Taxonomy" id="412133"/>
    <lineage>
        <taxon>Eukaryota</taxon>
        <taxon>Metamonada</taxon>
        <taxon>Parabasalia</taxon>
        <taxon>Trichomonadida</taxon>
        <taxon>Trichomonadidae</taxon>
        <taxon>Trichomonas</taxon>
    </lineage>
</organism>
<protein>
    <submittedName>
        <fullName evidence="5">Uncharacterized protein</fullName>
    </submittedName>
</protein>
<dbReference type="Proteomes" id="UP000001542">
    <property type="component" value="Unassembled WGS sequence"/>
</dbReference>
<dbReference type="OrthoDB" id="3632592at2759"/>
<evidence type="ECO:0000313" key="6">
    <source>
        <dbReference type="Proteomes" id="UP000001542"/>
    </source>
</evidence>